<comment type="caution">
    <text evidence="1">The sequence shown here is derived from an EMBL/GenBank/DDBJ whole genome shotgun (WGS) entry which is preliminary data.</text>
</comment>
<accession>A0ABU1P7C9</accession>
<reference evidence="1 2" key="1">
    <citation type="submission" date="2023-07" db="EMBL/GenBank/DDBJ databases">
        <title>Sorghum-associated microbial communities from plants grown in Nebraska, USA.</title>
        <authorList>
            <person name="Schachtman D."/>
        </authorList>
    </citation>
    <scope>NUCLEOTIDE SEQUENCE [LARGE SCALE GENOMIC DNA]</scope>
    <source>
        <strain evidence="1 2">CC258</strain>
    </source>
</reference>
<dbReference type="EMBL" id="JAVDSB010000025">
    <property type="protein sequence ID" value="MDR6555231.1"/>
    <property type="molecule type" value="Genomic_DNA"/>
</dbReference>
<proteinExistence type="predicted"/>
<gene>
    <name evidence="1" type="ORF">J2736_006486</name>
</gene>
<dbReference type="Proteomes" id="UP001267290">
    <property type="component" value="Unassembled WGS sequence"/>
</dbReference>
<organism evidence="1 2">
    <name type="scientific">Paenibacillus qinlingensis</name>
    <dbReference type="NCBI Taxonomy" id="1837343"/>
    <lineage>
        <taxon>Bacteria</taxon>
        <taxon>Bacillati</taxon>
        <taxon>Bacillota</taxon>
        <taxon>Bacilli</taxon>
        <taxon>Bacillales</taxon>
        <taxon>Paenibacillaceae</taxon>
        <taxon>Paenibacillus</taxon>
    </lineage>
</organism>
<sequence length="73" mass="8422">MLHTKVVIGEKEVLIFYESMYQEYSSQAIETITKHLNNVQVKEVFDNLGLVHTTNKEVTLFSLNGEMETLLMT</sequence>
<name>A0ABU1P7C9_9BACL</name>
<evidence type="ECO:0000313" key="2">
    <source>
        <dbReference type="Proteomes" id="UP001267290"/>
    </source>
</evidence>
<protein>
    <submittedName>
        <fullName evidence="1">Uncharacterized protein</fullName>
    </submittedName>
</protein>
<evidence type="ECO:0000313" key="1">
    <source>
        <dbReference type="EMBL" id="MDR6555231.1"/>
    </source>
</evidence>
<dbReference type="RefSeq" id="WP_310502607.1">
    <property type="nucleotide sequence ID" value="NZ_JAVDSB010000025.1"/>
</dbReference>
<keyword evidence="2" id="KW-1185">Reference proteome</keyword>